<dbReference type="RefSeq" id="WP_002685214.1">
    <property type="nucleotide sequence ID" value="NZ_CM001795.1"/>
</dbReference>
<gene>
    <name evidence="2" type="ORF">HMPREF9726_01910</name>
</gene>
<evidence type="ECO:0008006" key="3">
    <source>
        <dbReference type="Google" id="ProtNLM"/>
    </source>
</evidence>
<keyword evidence="1" id="KW-0732">Signal</keyword>
<evidence type="ECO:0000313" key="2">
    <source>
        <dbReference type="EMBL" id="EMB31530.1"/>
    </source>
</evidence>
<reference evidence="2" key="1">
    <citation type="submission" date="2012-01" db="EMBL/GenBank/DDBJ databases">
        <title>The Genome Sequence of Treponema denticola H-22.</title>
        <authorList>
            <consortium name="The Broad Institute Genome Sequencing Platform"/>
            <person name="Earl A."/>
            <person name="Ward D."/>
            <person name="Feldgarden M."/>
            <person name="Gevers D."/>
            <person name="Blanton J.M."/>
            <person name="Fenno C.J."/>
            <person name="Baranova O.V."/>
            <person name="Mathney J."/>
            <person name="Dewhirst F.E."/>
            <person name="Izard J."/>
            <person name="Young S.K."/>
            <person name="Zeng Q."/>
            <person name="Gargeya S."/>
            <person name="Fitzgerald M."/>
            <person name="Haas B."/>
            <person name="Abouelleil A."/>
            <person name="Alvarado L."/>
            <person name="Arachchi H.M."/>
            <person name="Berlin A."/>
            <person name="Chapman S.B."/>
            <person name="Gearin G."/>
            <person name="Goldberg J."/>
            <person name="Griggs A."/>
            <person name="Gujja S."/>
            <person name="Hansen M."/>
            <person name="Heiman D."/>
            <person name="Howarth C."/>
            <person name="Larimer J."/>
            <person name="Lui A."/>
            <person name="MacDonald P.J.P."/>
            <person name="McCowen C."/>
            <person name="Montmayeur A."/>
            <person name="Murphy C."/>
            <person name="Neiman D."/>
            <person name="Pearson M."/>
            <person name="Priest M."/>
            <person name="Roberts A."/>
            <person name="Saif S."/>
            <person name="Shea T."/>
            <person name="Sisk P."/>
            <person name="Stolte C."/>
            <person name="Sykes S."/>
            <person name="Wortman J."/>
            <person name="Nusbaum C."/>
            <person name="Birren B."/>
        </authorList>
    </citation>
    <scope>NUCLEOTIDE SEQUENCE [LARGE SCALE GENOMIC DNA]</scope>
    <source>
        <strain evidence="2">H-22</strain>
    </source>
</reference>
<comment type="caution">
    <text evidence="2">The sequence shown here is derived from an EMBL/GenBank/DDBJ whole genome shotgun (WGS) entry which is preliminary data.</text>
</comment>
<evidence type="ECO:0000256" key="1">
    <source>
        <dbReference type="SAM" id="SignalP"/>
    </source>
</evidence>
<dbReference type="HOGENOM" id="CLU_1546878_0_0_12"/>
<feature type="signal peptide" evidence="1">
    <location>
        <begin position="1"/>
        <end position="25"/>
    </location>
</feature>
<dbReference type="AlphaFoldDB" id="A0A0E2E2G2"/>
<proteinExistence type="predicted"/>
<accession>A0A0E2E2G2</accession>
<name>A0A0E2E2G2_TREDN</name>
<protein>
    <recommendedName>
        <fullName evidence="3">DUF5640 domain-containing protein</fullName>
    </recommendedName>
</protein>
<dbReference type="Proteomes" id="UP000011705">
    <property type="component" value="Chromosome"/>
</dbReference>
<dbReference type="PATRIC" id="fig|999432.5.peg.1982"/>
<organism evidence="2">
    <name type="scientific">Treponema denticola H-22</name>
    <dbReference type="NCBI Taxonomy" id="999432"/>
    <lineage>
        <taxon>Bacteria</taxon>
        <taxon>Pseudomonadati</taxon>
        <taxon>Spirochaetota</taxon>
        <taxon>Spirochaetia</taxon>
        <taxon>Spirochaetales</taxon>
        <taxon>Treponemataceae</taxon>
        <taxon>Treponema</taxon>
    </lineage>
</organism>
<sequence length="173" mass="19464">MNKGIAKKATVITIALFLLGGSVFADSHKPNSKKGKHGHGKGFTYNKRSADSKADIGTAGYQLMGDWVFRGTDKAVKVEFDRDGTMEIKWHQGFDSETEWEGFWMATDTEITFTVKTKETETWINGAKKEVRENINATWKIQYSITDDTLTLTGSDLPKELANLQLSRTGRWH</sequence>
<dbReference type="EMBL" id="AGDV01000020">
    <property type="protein sequence ID" value="EMB31530.1"/>
    <property type="molecule type" value="Genomic_DNA"/>
</dbReference>
<feature type="chain" id="PRO_5002393466" description="DUF5640 domain-containing protein" evidence="1">
    <location>
        <begin position="26"/>
        <end position="173"/>
    </location>
</feature>